<reference evidence="1" key="1">
    <citation type="submission" date="2018-02" db="EMBL/GenBank/DDBJ databases">
        <title>Rhizophora mucronata_Transcriptome.</title>
        <authorList>
            <person name="Meera S.P."/>
            <person name="Sreeshan A."/>
            <person name="Augustine A."/>
        </authorList>
    </citation>
    <scope>NUCLEOTIDE SEQUENCE</scope>
    <source>
        <tissue evidence="1">Leaf</tissue>
    </source>
</reference>
<sequence length="28" mass="3449">MQQISPSTRKWNQEVNQVWKQKTVFQKT</sequence>
<evidence type="ECO:0000313" key="1">
    <source>
        <dbReference type="EMBL" id="MBX64665.1"/>
    </source>
</evidence>
<dbReference type="EMBL" id="GGEC01084181">
    <property type="protein sequence ID" value="MBX64665.1"/>
    <property type="molecule type" value="Transcribed_RNA"/>
</dbReference>
<dbReference type="AlphaFoldDB" id="A0A2P2QCH2"/>
<accession>A0A2P2QCH2</accession>
<organism evidence="1">
    <name type="scientific">Rhizophora mucronata</name>
    <name type="common">Asiatic mangrove</name>
    <dbReference type="NCBI Taxonomy" id="61149"/>
    <lineage>
        <taxon>Eukaryota</taxon>
        <taxon>Viridiplantae</taxon>
        <taxon>Streptophyta</taxon>
        <taxon>Embryophyta</taxon>
        <taxon>Tracheophyta</taxon>
        <taxon>Spermatophyta</taxon>
        <taxon>Magnoliopsida</taxon>
        <taxon>eudicotyledons</taxon>
        <taxon>Gunneridae</taxon>
        <taxon>Pentapetalae</taxon>
        <taxon>rosids</taxon>
        <taxon>fabids</taxon>
        <taxon>Malpighiales</taxon>
        <taxon>Rhizophoraceae</taxon>
        <taxon>Rhizophora</taxon>
    </lineage>
</organism>
<protein>
    <submittedName>
        <fullName evidence="1">Uncharacterized protein</fullName>
    </submittedName>
</protein>
<name>A0A2P2QCH2_RHIMU</name>
<proteinExistence type="predicted"/>